<dbReference type="RefSeq" id="XP_056524736.1">
    <property type="nucleotide sequence ID" value="XM_056662623.1"/>
</dbReference>
<feature type="region of interest" description="Disordered" evidence="3">
    <location>
        <begin position="151"/>
        <end position="180"/>
    </location>
</feature>
<feature type="domain" description="CCHC-type" evidence="4">
    <location>
        <begin position="387"/>
        <end position="404"/>
    </location>
</feature>
<dbReference type="SMART" id="SM00343">
    <property type="entry name" value="ZnF_C2HC"/>
    <property type="match status" value="1"/>
</dbReference>
<dbReference type="GeneID" id="81401793"/>
<keyword evidence="2" id="KW-0175">Coiled coil</keyword>
<reference evidence="5" key="2">
    <citation type="journal article" date="2023" name="IMA Fungus">
        <title>Comparative genomic study of the Penicillium genus elucidates a diverse pangenome and 15 lateral gene transfer events.</title>
        <authorList>
            <person name="Petersen C."/>
            <person name="Sorensen T."/>
            <person name="Nielsen M.R."/>
            <person name="Sondergaard T.E."/>
            <person name="Sorensen J.L."/>
            <person name="Fitzpatrick D.A."/>
            <person name="Frisvad J.C."/>
            <person name="Nielsen K.L."/>
        </authorList>
    </citation>
    <scope>NUCLEOTIDE SEQUENCE</scope>
    <source>
        <strain evidence="5">IBT 22155</strain>
    </source>
</reference>
<dbReference type="GO" id="GO:0003676">
    <property type="term" value="F:nucleic acid binding"/>
    <property type="evidence" value="ECO:0007669"/>
    <property type="project" value="InterPro"/>
</dbReference>
<feature type="compositionally biased region" description="Acidic residues" evidence="3">
    <location>
        <begin position="431"/>
        <end position="444"/>
    </location>
</feature>
<dbReference type="Gene3D" id="4.10.60.10">
    <property type="entry name" value="Zinc finger, CCHC-type"/>
    <property type="match status" value="1"/>
</dbReference>
<keyword evidence="1" id="KW-0479">Metal-binding</keyword>
<organism evidence="5 6">
    <name type="scientific">Penicillium bovifimosum</name>
    <dbReference type="NCBI Taxonomy" id="126998"/>
    <lineage>
        <taxon>Eukaryota</taxon>
        <taxon>Fungi</taxon>
        <taxon>Dikarya</taxon>
        <taxon>Ascomycota</taxon>
        <taxon>Pezizomycotina</taxon>
        <taxon>Eurotiomycetes</taxon>
        <taxon>Eurotiomycetidae</taxon>
        <taxon>Eurotiales</taxon>
        <taxon>Aspergillaceae</taxon>
        <taxon>Penicillium</taxon>
    </lineage>
</organism>
<dbReference type="AlphaFoldDB" id="A0A9W9HAI7"/>
<sequence>MARPGGEGPTDRPDESESLETPHARSLESRRRSSLVFPGDETHADKQIDSPEDFVEWIKDNAEFTFTLMIHRQEKWEQREQEIKEMENAHKEEVFNLNERIMRLTQQIPRENEDGDSRMEAEYAQMRDELDQAQKEKESLLAVVKMMGGGAPTVKGNHQSPAQKRSAKMPDPPVLSDGKGVKFKPWRAEMQRKLLLNDDHYPTTAHQLAYVSSRCEGKAYGHISPRMEDNSTTPYQTIKDVFDHLESVFYDPNQKQVARDEYLDLKMDAKQDFIDFLADFTRLAEESEQPMDLRKKDLYRKLPSLLQTQVMIHSGDKSVSLEQFIHKCQIASRLIAQQVAARNATRNTNRNNNSGTAGRGEASRSTSTNNEITRLTDAEKATLMKERKCFICREQGHVSYNCPKKTNKNERTAVASATVTGAKAKTKTKDEIEEAETDADSGNE</sequence>
<feature type="compositionally biased region" description="Low complexity" evidence="3">
    <location>
        <begin position="342"/>
        <end position="360"/>
    </location>
</feature>
<evidence type="ECO:0000256" key="1">
    <source>
        <dbReference type="PROSITE-ProRule" id="PRU00047"/>
    </source>
</evidence>
<feature type="region of interest" description="Disordered" evidence="3">
    <location>
        <begin position="421"/>
        <end position="444"/>
    </location>
</feature>
<evidence type="ECO:0000256" key="3">
    <source>
        <dbReference type="SAM" id="MobiDB-lite"/>
    </source>
</evidence>
<keyword evidence="6" id="KW-1185">Reference proteome</keyword>
<reference evidence="5" key="1">
    <citation type="submission" date="2022-11" db="EMBL/GenBank/DDBJ databases">
        <authorList>
            <person name="Petersen C."/>
        </authorList>
    </citation>
    <scope>NUCLEOTIDE SEQUENCE</scope>
    <source>
        <strain evidence="5">IBT 22155</strain>
    </source>
</reference>
<accession>A0A9W9HAI7</accession>
<dbReference type="EMBL" id="JAPQKL010000002">
    <property type="protein sequence ID" value="KAJ5143092.1"/>
    <property type="molecule type" value="Genomic_DNA"/>
</dbReference>
<evidence type="ECO:0000313" key="6">
    <source>
        <dbReference type="Proteomes" id="UP001149079"/>
    </source>
</evidence>
<evidence type="ECO:0000259" key="4">
    <source>
        <dbReference type="PROSITE" id="PS50158"/>
    </source>
</evidence>
<dbReference type="GO" id="GO:0008270">
    <property type="term" value="F:zinc ion binding"/>
    <property type="evidence" value="ECO:0007669"/>
    <property type="project" value="UniProtKB-KW"/>
</dbReference>
<evidence type="ECO:0000256" key="2">
    <source>
        <dbReference type="SAM" id="Coils"/>
    </source>
</evidence>
<dbReference type="InterPro" id="IPR001878">
    <property type="entry name" value="Znf_CCHC"/>
</dbReference>
<protein>
    <recommendedName>
        <fullName evidence="4">CCHC-type domain-containing protein</fullName>
    </recommendedName>
</protein>
<dbReference type="SUPFAM" id="SSF57756">
    <property type="entry name" value="Retrovirus zinc finger-like domains"/>
    <property type="match status" value="1"/>
</dbReference>
<dbReference type="InterPro" id="IPR036875">
    <property type="entry name" value="Znf_CCHC_sf"/>
</dbReference>
<name>A0A9W9HAI7_9EURO</name>
<feature type="compositionally biased region" description="Polar residues" evidence="3">
    <location>
        <begin position="363"/>
        <end position="373"/>
    </location>
</feature>
<feature type="region of interest" description="Disordered" evidence="3">
    <location>
        <begin position="342"/>
        <end position="378"/>
    </location>
</feature>
<evidence type="ECO:0000313" key="5">
    <source>
        <dbReference type="EMBL" id="KAJ5143092.1"/>
    </source>
</evidence>
<dbReference type="OrthoDB" id="4365667at2759"/>
<gene>
    <name evidence="5" type="ORF">N7515_001879</name>
</gene>
<dbReference type="PROSITE" id="PS50158">
    <property type="entry name" value="ZF_CCHC"/>
    <property type="match status" value="1"/>
</dbReference>
<keyword evidence="1" id="KW-0862">Zinc</keyword>
<feature type="compositionally biased region" description="Basic and acidic residues" evidence="3">
    <location>
        <begin position="9"/>
        <end position="31"/>
    </location>
</feature>
<feature type="region of interest" description="Disordered" evidence="3">
    <location>
        <begin position="1"/>
        <end position="49"/>
    </location>
</feature>
<keyword evidence="1" id="KW-0863">Zinc-finger</keyword>
<comment type="caution">
    <text evidence="5">The sequence shown here is derived from an EMBL/GenBank/DDBJ whole genome shotgun (WGS) entry which is preliminary data.</text>
</comment>
<feature type="compositionally biased region" description="Basic and acidic residues" evidence="3">
    <location>
        <begin position="40"/>
        <end position="49"/>
    </location>
</feature>
<feature type="coiled-coil region" evidence="2">
    <location>
        <begin position="87"/>
        <end position="143"/>
    </location>
</feature>
<proteinExistence type="predicted"/>
<dbReference type="Proteomes" id="UP001149079">
    <property type="component" value="Unassembled WGS sequence"/>
</dbReference>